<accession>Q1Q4W0</accession>
<dbReference type="EMBL" id="CT573071">
    <property type="protein sequence ID" value="CAJ75050.1"/>
    <property type="molecule type" value="Genomic_DNA"/>
</dbReference>
<organism evidence="1">
    <name type="scientific">Kuenenia stuttgartiensis</name>
    <dbReference type="NCBI Taxonomy" id="174633"/>
    <lineage>
        <taxon>Bacteria</taxon>
        <taxon>Pseudomonadati</taxon>
        <taxon>Planctomycetota</taxon>
        <taxon>Candidatus Brocadiia</taxon>
        <taxon>Candidatus Brocadiales</taxon>
        <taxon>Candidatus Brocadiaceae</taxon>
        <taxon>Candidatus Kuenenia</taxon>
    </lineage>
</organism>
<evidence type="ECO:0000313" key="1">
    <source>
        <dbReference type="EMBL" id="CAJ75050.1"/>
    </source>
</evidence>
<reference evidence="1" key="1">
    <citation type="journal article" date="2006" name="Nature">
        <title>Deciphering the evolution and metabolism of an anammox bacterium from a community genome.</title>
        <authorList>
            <person name="Strous M."/>
            <person name="Pelletier E."/>
            <person name="Mangenot S."/>
            <person name="Rattei T."/>
            <person name="Lehner A."/>
            <person name="Taylor M.W."/>
            <person name="Horn M."/>
            <person name="Daims H."/>
            <person name="Bartol-Mavel D."/>
            <person name="Wincker P."/>
            <person name="Barbe V."/>
            <person name="Fonknechten N."/>
            <person name="Vallenet D."/>
            <person name="Segurens B."/>
            <person name="Schenowitz-Truong C."/>
            <person name="Medigue C."/>
            <person name="Collingro A."/>
            <person name="Snel B."/>
            <person name="Dutilh B.E."/>
            <person name="OpDenCamp H.J.M."/>
            <person name="vanDerDrift C."/>
            <person name="Cirpus I."/>
            <person name="vanDePas-Schoonen K.T."/>
            <person name="Harhangi H.R."/>
            <person name="vanNiftrik L."/>
            <person name="Schmid M."/>
            <person name="Keltjens J."/>
            <person name="vanDeVossenberg J."/>
            <person name="Kartal B."/>
            <person name="Meier H."/>
            <person name="Frishman D."/>
            <person name="Huynen M.A."/>
            <person name="Mewes H."/>
            <person name="Weissenbach J."/>
            <person name="Jetten M.S.M."/>
            <person name="Wagner M."/>
            <person name="LePaslier D."/>
        </authorList>
    </citation>
    <scope>NUCLEOTIDE SEQUENCE</scope>
</reference>
<gene>
    <name evidence="1" type="ORF">kuste4288</name>
</gene>
<sequence>MMHLSNILQQLICAYFKSVNLCLCICLLPGRPCCIDINDAIFGKLIPYRQ</sequence>
<reference evidence="1" key="2">
    <citation type="submission" date="2006-01" db="EMBL/GenBank/DDBJ databases">
        <authorList>
            <person name="Genoscope"/>
        </authorList>
    </citation>
    <scope>NUCLEOTIDE SEQUENCE</scope>
</reference>
<protein>
    <submittedName>
        <fullName evidence="1">Uncharacterized protein</fullName>
    </submittedName>
</protein>
<proteinExistence type="predicted"/>
<dbReference type="AlphaFoldDB" id="Q1Q4W0"/>
<name>Q1Q4W0_KUEST</name>